<dbReference type="eggNOG" id="ENOG502SP1S">
    <property type="taxonomic scope" value="Eukaryota"/>
</dbReference>
<gene>
    <name evidence="1" type="ORF">COCCADRAFT_35681</name>
</gene>
<organism evidence="1 2">
    <name type="scientific">Cochliobolus carbonum (strain 26-R-13)</name>
    <name type="common">Maize leaf spot fungus</name>
    <name type="synonym">Bipolaris zeicola</name>
    <dbReference type="NCBI Taxonomy" id="930089"/>
    <lineage>
        <taxon>Eukaryota</taxon>
        <taxon>Fungi</taxon>
        <taxon>Dikarya</taxon>
        <taxon>Ascomycota</taxon>
        <taxon>Pezizomycotina</taxon>
        <taxon>Dothideomycetes</taxon>
        <taxon>Pleosporomycetidae</taxon>
        <taxon>Pleosporales</taxon>
        <taxon>Pleosporineae</taxon>
        <taxon>Pleosporaceae</taxon>
        <taxon>Bipolaris</taxon>
    </lineage>
</organism>
<sequence>MAELVTNLRPYELDGALERDGEGEDCFVLDVGADGEGGPVESVKWVERVVEARIACGEEVGRGVRKVYVVGEWRSAVDEEEVGDREHEFHGKSKSEREWEEAVGKIAKMIEKMPGLKELTWIAGIPFMSVVWETLPTSLTKLVLDLGQPIRIERDGDIEYKSYITQTDMRPLVQQTELKELRLFRMHDSMQSVVWETIFMNVSESGMRVADLQMAAEPLVRATHWHKAEDVRGLTVPKQDSNEKEYKGIEGKGVLHHSFGMGEYLDAFCMRKARIAAGLDEAKPLPLWCLKLDGFVVDYLPFEHELSRISLLTCGKNCIDSGLRAPKTPLTPHNGWSKIFNCAISRCLVQWPNWTGTFDDHGDQHDNHGQIVSQETVLSTPANGPLSPSPMPLTKTALQMKEVGDAIDSIIKKGKGPPSLSKSLSLIGIEAPLSMASDVSVCGSDVATPAAGSVSPNSPKMPTVDGSATYSNAASMGASLTLVKSANTVQSGISTDSSFDNVSPVDGFAANGFDSIAPKEKTMPKTSGFKHKVRRSLDWLSSSRSDSGETV</sequence>
<evidence type="ECO:0000313" key="2">
    <source>
        <dbReference type="Proteomes" id="UP000053841"/>
    </source>
</evidence>
<dbReference type="HOGENOM" id="CLU_490887_0_0_1"/>
<name>W6YB68_COCC2</name>
<accession>W6YB68</accession>
<dbReference type="RefSeq" id="XP_007710979.1">
    <property type="nucleotide sequence ID" value="XM_007712789.1"/>
</dbReference>
<protein>
    <submittedName>
        <fullName evidence="1">Uncharacterized protein</fullName>
    </submittedName>
</protein>
<dbReference type="EMBL" id="KI964586">
    <property type="protein sequence ID" value="EUC34755.1"/>
    <property type="molecule type" value="Genomic_DNA"/>
</dbReference>
<dbReference type="OrthoDB" id="5368934at2759"/>
<dbReference type="GeneID" id="19148065"/>
<reference evidence="1 2" key="1">
    <citation type="journal article" date="2013" name="PLoS Genet.">
        <title>Comparative genome structure, secondary metabolite, and effector coding capacity across Cochliobolus pathogens.</title>
        <authorList>
            <person name="Condon B.J."/>
            <person name="Leng Y."/>
            <person name="Wu D."/>
            <person name="Bushley K.E."/>
            <person name="Ohm R.A."/>
            <person name="Otillar R."/>
            <person name="Martin J."/>
            <person name="Schackwitz W."/>
            <person name="Grimwood J."/>
            <person name="MohdZainudin N."/>
            <person name="Xue C."/>
            <person name="Wang R."/>
            <person name="Manning V.A."/>
            <person name="Dhillon B."/>
            <person name="Tu Z.J."/>
            <person name="Steffenson B.J."/>
            <person name="Salamov A."/>
            <person name="Sun H."/>
            <person name="Lowry S."/>
            <person name="LaButti K."/>
            <person name="Han J."/>
            <person name="Copeland A."/>
            <person name="Lindquist E."/>
            <person name="Barry K."/>
            <person name="Schmutz J."/>
            <person name="Baker S.E."/>
            <person name="Ciuffetti L.M."/>
            <person name="Grigoriev I.V."/>
            <person name="Zhong S."/>
            <person name="Turgeon B.G."/>
        </authorList>
    </citation>
    <scope>NUCLEOTIDE SEQUENCE [LARGE SCALE GENOMIC DNA]</scope>
    <source>
        <strain evidence="1 2">26-R-13</strain>
    </source>
</reference>
<dbReference type="AlphaFoldDB" id="W6YB68"/>
<evidence type="ECO:0000313" key="1">
    <source>
        <dbReference type="EMBL" id="EUC34755.1"/>
    </source>
</evidence>
<keyword evidence="2" id="KW-1185">Reference proteome</keyword>
<dbReference type="Proteomes" id="UP000053841">
    <property type="component" value="Unassembled WGS sequence"/>
</dbReference>
<dbReference type="KEGG" id="bze:COCCADRAFT_35681"/>
<proteinExistence type="predicted"/>